<keyword evidence="2" id="KW-1185">Reference proteome</keyword>
<dbReference type="EMBL" id="BFBR01000003">
    <property type="protein sequence ID" value="GBF57696.1"/>
    <property type="molecule type" value="Genomic_DNA"/>
</dbReference>
<dbReference type="AlphaFoldDB" id="A0A2P2E9F2"/>
<evidence type="ECO:0000313" key="1">
    <source>
        <dbReference type="EMBL" id="GBF57696.1"/>
    </source>
</evidence>
<evidence type="ECO:0000313" key="2">
    <source>
        <dbReference type="Proteomes" id="UP000245086"/>
    </source>
</evidence>
<proteinExistence type="predicted"/>
<organism evidence="1 2">
    <name type="scientific">Candidatus Phycosocius bacilliformis</name>
    <dbReference type="NCBI Taxonomy" id="1445552"/>
    <lineage>
        <taxon>Bacteria</taxon>
        <taxon>Pseudomonadati</taxon>
        <taxon>Pseudomonadota</taxon>
        <taxon>Alphaproteobacteria</taxon>
        <taxon>Caulobacterales</taxon>
        <taxon>Caulobacterales incertae sedis</taxon>
        <taxon>Candidatus Phycosocius</taxon>
    </lineage>
</organism>
<gene>
    <name evidence="1" type="ORF">PbB2_01365</name>
</gene>
<protein>
    <recommendedName>
        <fullName evidence="3">DUF4340 domain-containing protein</fullName>
    </recommendedName>
</protein>
<evidence type="ECO:0008006" key="3">
    <source>
        <dbReference type="Google" id="ProtNLM"/>
    </source>
</evidence>
<dbReference type="Proteomes" id="UP000245086">
    <property type="component" value="Unassembled WGS sequence"/>
</dbReference>
<name>A0A2P2E9F2_9PROT</name>
<reference evidence="1 2" key="1">
    <citation type="journal article" date="2018" name="Genome Announc.">
        <title>Draft Genome Sequence of "Candidatus Phycosocius bacilliformis," an Alphaproteobacterial Ectosymbiont of the Hydrocarbon-Producing Green Alga Botryococcus braunii.</title>
        <authorList>
            <person name="Tanabe Y."/>
            <person name="Yamaguchi H."/>
            <person name="Watanabe M.M."/>
        </authorList>
    </citation>
    <scope>NUCLEOTIDE SEQUENCE [LARGE SCALE GENOMIC DNA]</scope>
    <source>
        <strain evidence="1 2">BOTRYCO-2</strain>
    </source>
</reference>
<accession>A0A2P2E9F2</accession>
<sequence>MTPGDIARRRLLLGLTGLTCLAAATAGVVGWVRTNPRGRLDKSGPLFPRLGHELTSLSQIEIIWRGGGLVMRKTNTGWVAASRDSFPINEAPLAQLITSLKALRYRRALTMPAEAQTPPLAPALGGDGIQLILRRSDGVLVDLTLAQRGGLMLAQIGADPQLYQVSGPTWPDLGTPQTWLALDGFEIAPERIATASLTRLDQPALDIVRRPDGGFAPVGGKASPAATDVALLMARFAPVDVMAARRLSGPARLRHQTQLKSGLMITLEAYVAQGQLWAVFRVDPRQAATDQEARSLQAKTQGWAFALTSAQASLLETPTALILSAGATPAASD</sequence>
<comment type="caution">
    <text evidence="1">The sequence shown here is derived from an EMBL/GenBank/DDBJ whole genome shotgun (WGS) entry which is preliminary data.</text>
</comment>